<organism evidence="2 3">
    <name type="scientific">Pseudomonas marginalis</name>
    <name type="common">Pseudomonas panacis</name>
    <dbReference type="NCBI Taxonomy" id="298"/>
    <lineage>
        <taxon>Bacteria</taxon>
        <taxon>Pseudomonadati</taxon>
        <taxon>Pseudomonadota</taxon>
        <taxon>Gammaproteobacteria</taxon>
        <taxon>Pseudomonadales</taxon>
        <taxon>Pseudomonadaceae</taxon>
        <taxon>Pseudomonas</taxon>
    </lineage>
</organism>
<protein>
    <recommendedName>
        <fullName evidence="1">Cyanophage baseplate Pam3 plug gp18 domain-containing protein</fullName>
    </recommendedName>
</protein>
<accession>A0A9X9BNE5</accession>
<comment type="caution">
    <text evidence="2">The sequence shown here is derived from an EMBL/GenBank/DDBJ whole genome shotgun (WGS) entry which is preliminary data.</text>
</comment>
<sequence>MTQTVSIEMPLYTDSKYRYGIALEGQSWQFTFYWNERCSQWQMDLRKDDQTPVLLGYALVPQFPMCVDYNLEDYGLTGYFLLLPINATISGKITDGSSIMPEFFSLFYLYDTDD</sequence>
<dbReference type="RefSeq" id="WP_074846888.1">
    <property type="nucleotide sequence ID" value="NZ_FNSU01000003.1"/>
</dbReference>
<evidence type="ECO:0000259" key="1">
    <source>
        <dbReference type="Pfam" id="PF22479"/>
    </source>
</evidence>
<dbReference type="AlphaFoldDB" id="A0A9X9BNE5"/>
<feature type="domain" description="Cyanophage baseplate Pam3 plug gp18" evidence="1">
    <location>
        <begin position="8"/>
        <end position="108"/>
    </location>
</feature>
<dbReference type="Pfam" id="PF22479">
    <property type="entry name" value="Pam3_gp18"/>
    <property type="match status" value="1"/>
</dbReference>
<dbReference type="Proteomes" id="UP000316123">
    <property type="component" value="Unassembled WGS sequence"/>
</dbReference>
<reference evidence="2 3" key="1">
    <citation type="submission" date="2019-06" db="EMBL/GenBank/DDBJ databases">
        <title>Pseudomonas bimorpha sp. nov. isolated from bovine raw milk and skim milk concentrate.</title>
        <authorList>
            <person name="Hofmann K."/>
            <person name="Huptas C."/>
            <person name="Doll E."/>
            <person name="Scherer S."/>
            <person name="Wenning M."/>
        </authorList>
    </citation>
    <scope>NUCLEOTIDE SEQUENCE [LARGE SCALE GENOMIC DNA]</scope>
    <source>
        <strain evidence="2 3">DSM 13124</strain>
    </source>
</reference>
<evidence type="ECO:0000313" key="2">
    <source>
        <dbReference type="EMBL" id="TWR52515.1"/>
    </source>
</evidence>
<dbReference type="InterPro" id="IPR054252">
    <property type="entry name" value="Pam3_gp18"/>
</dbReference>
<proteinExistence type="predicted"/>
<evidence type="ECO:0000313" key="3">
    <source>
        <dbReference type="Proteomes" id="UP000316123"/>
    </source>
</evidence>
<name>A0A9X9BNE5_PSEMA</name>
<gene>
    <name evidence="2" type="ORF">FIV41_25855</name>
</gene>
<dbReference type="EMBL" id="VFEQ01000024">
    <property type="protein sequence ID" value="TWR52515.1"/>
    <property type="molecule type" value="Genomic_DNA"/>
</dbReference>